<dbReference type="InParanoid" id="A0A397S071"/>
<protein>
    <submittedName>
        <fullName evidence="2">Zinc ribbon protein</fullName>
    </submittedName>
</protein>
<keyword evidence="1" id="KW-0812">Transmembrane</keyword>
<reference evidence="2 3" key="1">
    <citation type="submission" date="2018-08" db="EMBL/GenBank/DDBJ databases">
        <title>Genomic Encyclopedia of Archaeal and Bacterial Type Strains, Phase II (KMG-II): from individual species to whole genera.</title>
        <authorList>
            <person name="Goeker M."/>
        </authorList>
    </citation>
    <scope>NUCLEOTIDE SEQUENCE [LARGE SCALE GENOMIC DNA]</scope>
    <source>
        <strain evidence="2 3">ATCC 27112</strain>
    </source>
</reference>
<evidence type="ECO:0000313" key="2">
    <source>
        <dbReference type="EMBL" id="RIA78079.1"/>
    </source>
</evidence>
<proteinExistence type="predicted"/>
<name>A0A397S071_9MOLU</name>
<dbReference type="Proteomes" id="UP000266506">
    <property type="component" value="Unassembled WGS sequence"/>
</dbReference>
<accession>A0A397S071</accession>
<evidence type="ECO:0000256" key="1">
    <source>
        <dbReference type="SAM" id="Phobius"/>
    </source>
</evidence>
<sequence length="214" mass="23841">MYCKNCGNILASNANFCHVCGAKVEIDDIFDAPKTEEKNEEVEAFKEELKDYYNQEEPKKEEPKPEPGFYQDFYGYKSSPEEQQAYRDKAMKKRAFIPGLIGTIGCGFLLMDSIMTYLVNIFYYNQLYNSGVDSSQTYLENCYNALTSSIVTLALATILGGVLGTIGLVTASKVNNKKARIFGAIAVALACIALALAVLVFVYRVEVGNHIWEN</sequence>
<comment type="caution">
    <text evidence="2">The sequence shown here is derived from an EMBL/GenBank/DDBJ whole genome shotgun (WGS) entry which is preliminary data.</text>
</comment>
<dbReference type="InterPro" id="IPR036259">
    <property type="entry name" value="MFS_trans_sf"/>
</dbReference>
<dbReference type="AlphaFoldDB" id="A0A397S071"/>
<keyword evidence="1" id="KW-0472">Membrane</keyword>
<dbReference type="Gene3D" id="1.20.1250.20">
    <property type="entry name" value="MFS general substrate transporter like domains"/>
    <property type="match status" value="1"/>
</dbReference>
<keyword evidence="3" id="KW-1185">Reference proteome</keyword>
<gene>
    <name evidence="2" type="ORF">EI71_00656</name>
</gene>
<feature type="transmembrane region" description="Helical" evidence="1">
    <location>
        <begin position="96"/>
        <end position="123"/>
    </location>
</feature>
<feature type="transmembrane region" description="Helical" evidence="1">
    <location>
        <begin position="143"/>
        <end position="169"/>
    </location>
</feature>
<organism evidence="2 3">
    <name type="scientific">Anaeroplasma bactoclasticum</name>
    <dbReference type="NCBI Taxonomy" id="2088"/>
    <lineage>
        <taxon>Bacteria</taxon>
        <taxon>Bacillati</taxon>
        <taxon>Mycoplasmatota</taxon>
        <taxon>Mollicutes</taxon>
        <taxon>Anaeroplasmatales</taxon>
        <taxon>Anaeroplasmataceae</taxon>
        <taxon>Anaeroplasma</taxon>
    </lineage>
</organism>
<feature type="transmembrane region" description="Helical" evidence="1">
    <location>
        <begin position="181"/>
        <end position="203"/>
    </location>
</feature>
<evidence type="ECO:0000313" key="3">
    <source>
        <dbReference type="Proteomes" id="UP000266506"/>
    </source>
</evidence>
<dbReference type="EMBL" id="QXEV01000004">
    <property type="protein sequence ID" value="RIA78079.1"/>
    <property type="molecule type" value="Genomic_DNA"/>
</dbReference>
<keyword evidence="1" id="KW-1133">Transmembrane helix</keyword>